<dbReference type="eggNOG" id="ENOG502SAIH">
    <property type="taxonomic scope" value="Eukaryota"/>
</dbReference>
<accession>W9VYZ4</accession>
<name>W9VYZ4_9EURO</name>
<evidence type="ECO:0000313" key="1">
    <source>
        <dbReference type="EMBL" id="EXJ57925.1"/>
    </source>
</evidence>
<dbReference type="EMBL" id="AMGW01000004">
    <property type="protein sequence ID" value="EXJ57925.1"/>
    <property type="molecule type" value="Genomic_DNA"/>
</dbReference>
<dbReference type="RefSeq" id="XP_007757548.1">
    <property type="nucleotide sequence ID" value="XM_007759358.1"/>
</dbReference>
<organism evidence="1 2">
    <name type="scientific">Cladophialophora yegresii CBS 114405</name>
    <dbReference type="NCBI Taxonomy" id="1182544"/>
    <lineage>
        <taxon>Eukaryota</taxon>
        <taxon>Fungi</taxon>
        <taxon>Dikarya</taxon>
        <taxon>Ascomycota</taxon>
        <taxon>Pezizomycotina</taxon>
        <taxon>Eurotiomycetes</taxon>
        <taxon>Chaetothyriomycetidae</taxon>
        <taxon>Chaetothyriales</taxon>
        <taxon>Herpotrichiellaceae</taxon>
        <taxon>Cladophialophora</taxon>
    </lineage>
</organism>
<dbReference type="InterPro" id="IPR032157">
    <property type="entry name" value="PAC4"/>
</dbReference>
<gene>
    <name evidence="1" type="ORF">A1O7_05348</name>
</gene>
<dbReference type="Gene3D" id="3.30.230.100">
    <property type="match status" value="1"/>
</dbReference>
<comment type="caution">
    <text evidence="1">The sequence shown here is derived from an EMBL/GenBank/DDBJ whole genome shotgun (WGS) entry which is preliminary data.</text>
</comment>
<sequence length="136" mass="15074">MEPSFTPIELSFPLPKHPHLTVHAHLTFMEACAMVHLTTTDLGDAEGARPPMGSFVYAMPDMRDERNVISTALSTLGSSIDYATRMAKILARKMRRPVYVGCSMNFAGSTAEEEMEGFTAIVNQIVQKWNPRSCLP</sequence>
<dbReference type="VEuPathDB" id="FungiDB:A1O7_05348"/>
<dbReference type="GO" id="GO:0043248">
    <property type="term" value="P:proteasome assembly"/>
    <property type="evidence" value="ECO:0007669"/>
    <property type="project" value="InterPro"/>
</dbReference>
<dbReference type="Proteomes" id="UP000019473">
    <property type="component" value="Unassembled WGS sequence"/>
</dbReference>
<dbReference type="OrthoDB" id="5407417at2759"/>
<keyword evidence="2" id="KW-1185">Reference proteome</keyword>
<protein>
    <recommendedName>
        <fullName evidence="3">Proteasome assembly chaperone 3</fullName>
    </recommendedName>
</protein>
<dbReference type="HOGENOM" id="CLU_108992_0_0_1"/>
<proteinExistence type="predicted"/>
<dbReference type="AlphaFoldDB" id="W9VYZ4"/>
<evidence type="ECO:0000313" key="2">
    <source>
        <dbReference type="Proteomes" id="UP000019473"/>
    </source>
</evidence>
<reference evidence="1 2" key="1">
    <citation type="submission" date="2013-03" db="EMBL/GenBank/DDBJ databases">
        <title>The Genome Sequence of Cladophialophora yegresii CBS 114405.</title>
        <authorList>
            <consortium name="The Broad Institute Genomics Platform"/>
            <person name="Cuomo C."/>
            <person name="de Hoog S."/>
            <person name="Gorbushina A."/>
            <person name="Walker B."/>
            <person name="Young S.K."/>
            <person name="Zeng Q."/>
            <person name="Gargeya S."/>
            <person name="Fitzgerald M."/>
            <person name="Haas B."/>
            <person name="Abouelleil A."/>
            <person name="Allen A.W."/>
            <person name="Alvarado L."/>
            <person name="Arachchi H.M."/>
            <person name="Berlin A.M."/>
            <person name="Chapman S.B."/>
            <person name="Gainer-Dewar J."/>
            <person name="Goldberg J."/>
            <person name="Griggs A."/>
            <person name="Gujja S."/>
            <person name="Hansen M."/>
            <person name="Howarth C."/>
            <person name="Imamovic A."/>
            <person name="Ireland A."/>
            <person name="Larimer J."/>
            <person name="McCowan C."/>
            <person name="Murphy C."/>
            <person name="Pearson M."/>
            <person name="Poon T.W."/>
            <person name="Priest M."/>
            <person name="Roberts A."/>
            <person name="Saif S."/>
            <person name="Shea T."/>
            <person name="Sisk P."/>
            <person name="Sykes S."/>
            <person name="Wortman J."/>
            <person name="Nusbaum C."/>
            <person name="Birren B."/>
        </authorList>
    </citation>
    <scope>NUCLEOTIDE SEQUENCE [LARGE SCALE GENOMIC DNA]</scope>
    <source>
        <strain evidence="1 2">CBS 114405</strain>
    </source>
</reference>
<dbReference type="Pfam" id="PF16093">
    <property type="entry name" value="PAC4"/>
    <property type="match status" value="1"/>
</dbReference>
<evidence type="ECO:0008006" key="3">
    <source>
        <dbReference type="Google" id="ProtNLM"/>
    </source>
</evidence>
<dbReference type="GeneID" id="19179933"/>